<evidence type="ECO:0000256" key="1">
    <source>
        <dbReference type="PIRSR" id="PIRSR613078-1"/>
    </source>
</evidence>
<evidence type="ECO:0000313" key="4">
    <source>
        <dbReference type="Proteomes" id="UP001237156"/>
    </source>
</evidence>
<gene>
    <name evidence="3" type="ORF">QB898_01965</name>
</gene>
<dbReference type="EC" id="3.1.3.-" evidence="3"/>
<accession>A0AAW6RIL4</accession>
<dbReference type="GO" id="GO:0005737">
    <property type="term" value="C:cytoplasm"/>
    <property type="evidence" value="ECO:0007669"/>
    <property type="project" value="TreeGrafter"/>
</dbReference>
<dbReference type="EMBL" id="JARVII010000002">
    <property type="protein sequence ID" value="MDG9698497.1"/>
    <property type="molecule type" value="Genomic_DNA"/>
</dbReference>
<reference evidence="3 4" key="1">
    <citation type="submission" date="2023-04" db="EMBL/GenBank/DDBJ databases">
        <title>Ottowia paracancer sp. nov., isolated from human stomach.</title>
        <authorList>
            <person name="Song Y."/>
        </authorList>
    </citation>
    <scope>NUCLEOTIDE SEQUENCE [LARGE SCALE GENOMIC DNA]</scope>
    <source>
        <strain evidence="3 4">10c7w1</strain>
    </source>
</reference>
<dbReference type="RefSeq" id="WP_279523581.1">
    <property type="nucleotide sequence ID" value="NZ_JARVII010000002.1"/>
</dbReference>
<feature type="active site" description="Proton donor/acceptor" evidence="1">
    <location>
        <position position="84"/>
    </location>
</feature>
<evidence type="ECO:0000256" key="2">
    <source>
        <dbReference type="PIRSR" id="PIRSR613078-2"/>
    </source>
</evidence>
<dbReference type="InterPro" id="IPR013078">
    <property type="entry name" value="His_Pase_superF_clade-1"/>
</dbReference>
<dbReference type="PANTHER" id="PTHR48100:SF1">
    <property type="entry name" value="HISTIDINE PHOSPHATASE FAMILY PROTEIN-RELATED"/>
    <property type="match status" value="1"/>
</dbReference>
<dbReference type="InterPro" id="IPR029033">
    <property type="entry name" value="His_PPase_superfam"/>
</dbReference>
<dbReference type="Pfam" id="PF00300">
    <property type="entry name" value="His_Phos_1"/>
    <property type="match status" value="1"/>
</dbReference>
<dbReference type="Gene3D" id="3.40.50.1240">
    <property type="entry name" value="Phosphoglycerate mutase-like"/>
    <property type="match status" value="1"/>
</dbReference>
<dbReference type="InterPro" id="IPR050275">
    <property type="entry name" value="PGM_Phosphatase"/>
</dbReference>
<dbReference type="GO" id="GO:0016791">
    <property type="term" value="F:phosphatase activity"/>
    <property type="evidence" value="ECO:0007669"/>
    <property type="project" value="TreeGrafter"/>
</dbReference>
<name>A0AAW6RIL4_9BURK</name>
<dbReference type="AlphaFoldDB" id="A0AAW6RIL4"/>
<feature type="binding site" evidence="2">
    <location>
        <position position="60"/>
    </location>
    <ligand>
        <name>substrate</name>
    </ligand>
</feature>
<dbReference type="CDD" id="cd07067">
    <property type="entry name" value="HP_PGM_like"/>
    <property type="match status" value="1"/>
</dbReference>
<organism evidence="3 4">
    <name type="scientific">Ottowia cancrivicina</name>
    <dbReference type="NCBI Taxonomy" id="3040346"/>
    <lineage>
        <taxon>Bacteria</taxon>
        <taxon>Pseudomonadati</taxon>
        <taxon>Pseudomonadota</taxon>
        <taxon>Betaproteobacteria</taxon>
        <taxon>Burkholderiales</taxon>
        <taxon>Comamonadaceae</taxon>
        <taxon>Ottowia</taxon>
    </lineage>
</organism>
<protein>
    <submittedName>
        <fullName evidence="3">Histidine phosphatase family protein</fullName>
        <ecNumber evidence="3">3.1.3.-</ecNumber>
    </submittedName>
</protein>
<feature type="binding site" evidence="2">
    <location>
        <begin position="10"/>
        <end position="17"/>
    </location>
    <ligand>
        <name>substrate</name>
    </ligand>
</feature>
<sequence length="213" mass="23680">MQATRIIAIRHGETDWNRASRMQGHLDVPLNAHGQWQARQTARALAGESVAAVYSSDLQRASATARAIAQACGAPLVLEPGLRERNLGRFQGWTFAQVQAQFPEEAARWRGRDITYAPAGGETLTDIQRRILSTAARLAQRHAGGQIVLVGHGGMLDMLYRHAMRLPLQEPRSWPLANAAINRLLYTPEGLTLIAWADTFHFDQQEPLDERSQ</sequence>
<dbReference type="SMART" id="SM00855">
    <property type="entry name" value="PGAM"/>
    <property type="match status" value="1"/>
</dbReference>
<keyword evidence="4" id="KW-1185">Reference proteome</keyword>
<dbReference type="PANTHER" id="PTHR48100">
    <property type="entry name" value="BROAD-SPECIFICITY PHOSPHATASE YOR283W-RELATED"/>
    <property type="match status" value="1"/>
</dbReference>
<feature type="active site" description="Tele-phosphohistidine intermediate" evidence="1">
    <location>
        <position position="11"/>
    </location>
</feature>
<dbReference type="Proteomes" id="UP001237156">
    <property type="component" value="Unassembled WGS sequence"/>
</dbReference>
<proteinExistence type="predicted"/>
<comment type="caution">
    <text evidence="3">The sequence shown here is derived from an EMBL/GenBank/DDBJ whole genome shotgun (WGS) entry which is preliminary data.</text>
</comment>
<dbReference type="SUPFAM" id="SSF53254">
    <property type="entry name" value="Phosphoglycerate mutase-like"/>
    <property type="match status" value="1"/>
</dbReference>
<evidence type="ECO:0000313" key="3">
    <source>
        <dbReference type="EMBL" id="MDG9698497.1"/>
    </source>
</evidence>
<keyword evidence="3" id="KW-0378">Hydrolase</keyword>